<reference evidence="1 2" key="1">
    <citation type="submission" date="2023-11" db="EMBL/GenBank/DDBJ databases">
        <authorList>
            <person name="Cook R."/>
            <person name="Crisci M."/>
            <person name="Pye H."/>
            <person name="Adriaenssens E."/>
            <person name="Santini J."/>
        </authorList>
    </citation>
    <scope>NUCLEOTIDE SEQUENCE [LARGE SCALE GENOMIC DNA]</scope>
    <source>
        <strain evidence="1">Lak_Megaphage_Sonny</strain>
    </source>
</reference>
<evidence type="ECO:0000313" key="1">
    <source>
        <dbReference type="EMBL" id="WQJ53405.1"/>
    </source>
</evidence>
<sequence>MGQLRIMADNINMINYIFKYLDLNEIKNLNDDQWWSSTENIYYGSWFLDDGSTNYNLKDSYYYRIFPLFAIKKI</sequence>
<accession>A0ABZ0Z2H7</accession>
<protein>
    <submittedName>
        <fullName evidence="1">Uncharacterized protein</fullName>
    </submittedName>
</protein>
<keyword evidence="2" id="KW-1185">Reference proteome</keyword>
<dbReference type="EMBL" id="OR769223">
    <property type="protein sequence ID" value="WQJ53405.1"/>
    <property type="molecule type" value="Genomic_DNA"/>
</dbReference>
<dbReference type="Proteomes" id="UP001358193">
    <property type="component" value="Segment"/>
</dbReference>
<organism evidence="1 2">
    <name type="scientific">phage Lak_Megaphage_Sonny</name>
    <dbReference type="NCBI Taxonomy" id="3109229"/>
    <lineage>
        <taxon>Viruses</taxon>
        <taxon>Duplodnaviria</taxon>
        <taxon>Heunggongvirae</taxon>
        <taxon>Uroviricota</taxon>
        <taxon>Caudoviricetes</taxon>
        <taxon>Caudoviricetes code 15 clade</taxon>
    </lineage>
</organism>
<evidence type="ECO:0000313" key="2">
    <source>
        <dbReference type="Proteomes" id="UP001358193"/>
    </source>
</evidence>
<proteinExistence type="predicted"/>
<name>A0ABZ0Z2H7_9CAUD</name>